<dbReference type="PANTHER" id="PTHR22812">
    <property type="entry name" value="CHROMOBOX PROTEIN"/>
    <property type="match status" value="1"/>
</dbReference>
<feature type="compositionally biased region" description="Basic and acidic residues" evidence="3">
    <location>
        <begin position="86"/>
        <end position="104"/>
    </location>
</feature>
<dbReference type="GO" id="GO:0005634">
    <property type="term" value="C:nucleus"/>
    <property type="evidence" value="ECO:0007669"/>
    <property type="project" value="UniProtKB-SubCell"/>
</dbReference>
<dbReference type="Proteomes" id="UP000025227">
    <property type="component" value="Unplaced"/>
</dbReference>
<dbReference type="SMART" id="SM00298">
    <property type="entry name" value="CHROMO"/>
    <property type="match status" value="1"/>
</dbReference>
<dbReference type="WBParaSite" id="HCON_00023030-00001">
    <property type="protein sequence ID" value="HCON_00023030-00001"/>
    <property type="gene ID" value="HCON_00023030"/>
</dbReference>
<dbReference type="OrthoDB" id="5376140at2759"/>
<keyword evidence="2" id="KW-0539">Nucleus</keyword>
<evidence type="ECO:0000256" key="3">
    <source>
        <dbReference type="SAM" id="MobiDB-lite"/>
    </source>
</evidence>
<feature type="compositionally biased region" description="Polar residues" evidence="3">
    <location>
        <begin position="250"/>
        <end position="275"/>
    </location>
</feature>
<evidence type="ECO:0000313" key="5">
    <source>
        <dbReference type="Proteomes" id="UP000025227"/>
    </source>
</evidence>
<feature type="compositionally biased region" description="Low complexity" evidence="3">
    <location>
        <begin position="105"/>
        <end position="116"/>
    </location>
</feature>
<feature type="compositionally biased region" description="Basic and acidic residues" evidence="3">
    <location>
        <begin position="161"/>
        <end position="172"/>
    </location>
</feature>
<keyword evidence="5" id="KW-1185">Reference proteome</keyword>
<dbReference type="CDD" id="cd00024">
    <property type="entry name" value="CD_CSD"/>
    <property type="match status" value="1"/>
</dbReference>
<accession>A0A7I4XZ31</accession>
<sequence length="409" mass="45688">MRRKNRSRKARRTGTPVGEEELYSDCEVTEEVYEVECIVDHRSRRGGTEYKVRWRGWSPQFDEWLHYSKMDCPEAIKEYWEQVEARKSKEPGSSKKRDHSDTHSVKSNSSRRSTSSPEAKRRLFDNTDLQGGSQDSGSVSPTISECLGRASPKQYVQAEALEDRQSVEKGDTNSKSASVEPNERINSVAQEGVEPDTQPQPALGVASTSLQAEIRSTDVSARSSPCSLVQQPERKSTPLPPPFPKRKRVQSLSGANTSSPSTAIPLSKLSDNSASGPFEDGLRKSESLSVPSEAKQDVRQDQGSRDIQENVVNKAEPISKGPFVRPHGFDRGLTVERIHGFIRRADLLFAVVQFKNCDVVEILATHILKHYEPMALIRGFEEHHIRSRRNAILSSPQLLSPPPSSKQQC</sequence>
<dbReference type="SUPFAM" id="SSF54160">
    <property type="entry name" value="Chromo domain-like"/>
    <property type="match status" value="2"/>
</dbReference>
<protein>
    <submittedName>
        <fullName evidence="6">Chromo domain-containing protein</fullName>
    </submittedName>
</protein>
<feature type="compositionally biased region" description="Polar residues" evidence="3">
    <location>
        <begin position="127"/>
        <end position="143"/>
    </location>
</feature>
<feature type="region of interest" description="Disordered" evidence="3">
    <location>
        <begin position="86"/>
        <end position="311"/>
    </location>
</feature>
<dbReference type="InterPro" id="IPR023780">
    <property type="entry name" value="Chromo_domain"/>
</dbReference>
<proteinExistence type="predicted"/>
<feature type="compositionally biased region" description="Polar residues" evidence="3">
    <location>
        <begin position="173"/>
        <end position="189"/>
    </location>
</feature>
<evidence type="ECO:0000259" key="4">
    <source>
        <dbReference type="PROSITE" id="PS50013"/>
    </source>
</evidence>
<dbReference type="Gene3D" id="2.40.50.40">
    <property type="match status" value="2"/>
</dbReference>
<feature type="compositionally biased region" description="Polar residues" evidence="3">
    <location>
        <begin position="217"/>
        <end position="230"/>
    </location>
</feature>
<organism evidence="5 6">
    <name type="scientific">Haemonchus contortus</name>
    <name type="common">Barber pole worm</name>
    <dbReference type="NCBI Taxonomy" id="6289"/>
    <lineage>
        <taxon>Eukaryota</taxon>
        <taxon>Metazoa</taxon>
        <taxon>Ecdysozoa</taxon>
        <taxon>Nematoda</taxon>
        <taxon>Chromadorea</taxon>
        <taxon>Rhabditida</taxon>
        <taxon>Rhabditina</taxon>
        <taxon>Rhabditomorpha</taxon>
        <taxon>Strongyloidea</taxon>
        <taxon>Trichostrongylidae</taxon>
        <taxon>Haemonchus</taxon>
    </lineage>
</organism>
<dbReference type="InterPro" id="IPR000953">
    <property type="entry name" value="Chromo/chromo_shadow_dom"/>
</dbReference>
<dbReference type="AlphaFoldDB" id="A0A7I4XZ31"/>
<comment type="subcellular location">
    <subcellularLocation>
        <location evidence="1">Nucleus</location>
    </subcellularLocation>
</comment>
<dbReference type="InterPro" id="IPR051219">
    <property type="entry name" value="Heterochromatin_chromo-domain"/>
</dbReference>
<dbReference type="OMA" id="HYEPMAL"/>
<feature type="compositionally biased region" description="Basic and acidic residues" evidence="3">
    <location>
        <begin position="294"/>
        <end position="308"/>
    </location>
</feature>
<dbReference type="InterPro" id="IPR016197">
    <property type="entry name" value="Chromo-like_dom_sf"/>
</dbReference>
<evidence type="ECO:0000313" key="6">
    <source>
        <dbReference type="WBParaSite" id="HCON_00023030-00001"/>
    </source>
</evidence>
<evidence type="ECO:0000256" key="1">
    <source>
        <dbReference type="ARBA" id="ARBA00004123"/>
    </source>
</evidence>
<name>A0A7I4XZ31_HAECO</name>
<feature type="domain" description="Chromo" evidence="4">
    <location>
        <begin position="33"/>
        <end position="91"/>
    </location>
</feature>
<reference evidence="6" key="1">
    <citation type="submission" date="2020-12" db="UniProtKB">
        <authorList>
            <consortium name="WormBaseParasite"/>
        </authorList>
    </citation>
    <scope>IDENTIFICATION</scope>
    <source>
        <strain evidence="6">MHco3</strain>
    </source>
</reference>
<dbReference type="PROSITE" id="PS50013">
    <property type="entry name" value="CHROMO_2"/>
    <property type="match status" value="1"/>
</dbReference>
<dbReference type="Pfam" id="PF00385">
    <property type="entry name" value="Chromo"/>
    <property type="match status" value="1"/>
</dbReference>
<evidence type="ECO:0000256" key="2">
    <source>
        <dbReference type="ARBA" id="ARBA00023242"/>
    </source>
</evidence>